<dbReference type="Proteomes" id="UP001497522">
    <property type="component" value="Chromosome 12"/>
</dbReference>
<proteinExistence type="predicted"/>
<dbReference type="NCBIfam" id="TIGR00756">
    <property type="entry name" value="PPR"/>
    <property type="match status" value="1"/>
</dbReference>
<keyword evidence="1" id="KW-0677">Repeat</keyword>
<dbReference type="Pfam" id="PF13041">
    <property type="entry name" value="PPR_2"/>
    <property type="match status" value="1"/>
</dbReference>
<organism evidence="3 4">
    <name type="scientific">Sphagnum jensenii</name>
    <dbReference type="NCBI Taxonomy" id="128206"/>
    <lineage>
        <taxon>Eukaryota</taxon>
        <taxon>Viridiplantae</taxon>
        <taxon>Streptophyta</taxon>
        <taxon>Embryophyta</taxon>
        <taxon>Bryophyta</taxon>
        <taxon>Sphagnophytina</taxon>
        <taxon>Sphagnopsida</taxon>
        <taxon>Sphagnales</taxon>
        <taxon>Sphagnaceae</taxon>
        <taxon>Sphagnum</taxon>
    </lineage>
</organism>
<sequence>MAAMAPGTVQLNIFAWNQKLTKYVKNGQSEKAMQLFQQMPQEGMSPNKFTSVQVIKAYAVLGALEEGRLVHEQLIQSGCESDVFLGSSLVDIEDAWRVFNKMPS</sequence>
<dbReference type="PANTHER" id="PTHR47926">
    <property type="entry name" value="PENTATRICOPEPTIDE REPEAT-CONTAINING PROTEIN"/>
    <property type="match status" value="1"/>
</dbReference>
<gene>
    <name evidence="3" type="ORF">CSSPJE1EN2_LOCUS4282</name>
</gene>
<accession>A0ABP1AFV8</accession>
<dbReference type="InterPro" id="IPR046960">
    <property type="entry name" value="PPR_At4g14850-like_plant"/>
</dbReference>
<evidence type="ECO:0000313" key="3">
    <source>
        <dbReference type="EMBL" id="CAK9861287.1"/>
    </source>
</evidence>
<keyword evidence="4" id="KW-1185">Reference proteome</keyword>
<feature type="repeat" description="PPR" evidence="2">
    <location>
        <begin position="12"/>
        <end position="46"/>
    </location>
</feature>
<dbReference type="EMBL" id="OZ023713">
    <property type="protein sequence ID" value="CAK9861287.1"/>
    <property type="molecule type" value="Genomic_DNA"/>
</dbReference>
<evidence type="ECO:0000256" key="2">
    <source>
        <dbReference type="PROSITE-ProRule" id="PRU00708"/>
    </source>
</evidence>
<dbReference type="InterPro" id="IPR002885">
    <property type="entry name" value="PPR_rpt"/>
</dbReference>
<evidence type="ECO:0000256" key="1">
    <source>
        <dbReference type="ARBA" id="ARBA00022737"/>
    </source>
</evidence>
<dbReference type="Gene3D" id="1.25.40.10">
    <property type="entry name" value="Tetratricopeptide repeat domain"/>
    <property type="match status" value="1"/>
</dbReference>
<reference evidence="3" key="1">
    <citation type="submission" date="2024-03" db="EMBL/GenBank/DDBJ databases">
        <authorList>
            <consortium name="ELIXIR-Norway"/>
            <consortium name="Elixir Norway"/>
        </authorList>
    </citation>
    <scope>NUCLEOTIDE SEQUENCE</scope>
</reference>
<protein>
    <recommendedName>
        <fullName evidence="5">Pentatricopeptide repeat-containing protein</fullName>
    </recommendedName>
</protein>
<dbReference type="InterPro" id="IPR011990">
    <property type="entry name" value="TPR-like_helical_dom_sf"/>
</dbReference>
<dbReference type="PROSITE" id="PS51375">
    <property type="entry name" value="PPR"/>
    <property type="match status" value="1"/>
</dbReference>
<name>A0ABP1AFV8_9BRYO</name>
<evidence type="ECO:0000313" key="4">
    <source>
        <dbReference type="Proteomes" id="UP001497522"/>
    </source>
</evidence>
<evidence type="ECO:0008006" key="5">
    <source>
        <dbReference type="Google" id="ProtNLM"/>
    </source>
</evidence>